<dbReference type="InterPro" id="IPR029277">
    <property type="entry name" value="SVWC_dom"/>
</dbReference>
<sequence>MRLKRQSGCQGGDGKLYVPGEEYYDDENCVKSVCMEDGTFFNDVCTPIDTDLTKTLCKFIKPSSGSYPACCGSVACLLRL</sequence>
<evidence type="ECO:0000256" key="1">
    <source>
        <dbReference type="ARBA" id="ARBA00004613"/>
    </source>
</evidence>
<keyword evidence="2" id="KW-0964">Secreted</keyword>
<protein>
    <submittedName>
        <fullName evidence="4">Venom peptide U17-SYTX-Sth1a</fullName>
    </submittedName>
</protein>
<evidence type="ECO:0000259" key="3">
    <source>
        <dbReference type="Pfam" id="PF15430"/>
    </source>
</evidence>
<proteinExistence type="evidence at transcript level"/>
<organism evidence="4">
    <name type="scientific">Scytodes thoracica</name>
    <name type="common">Spitting spider</name>
    <name type="synonym">Aranea thoracica</name>
    <dbReference type="NCBI Taxonomy" id="1112478"/>
    <lineage>
        <taxon>Eukaryota</taxon>
        <taxon>Metazoa</taxon>
        <taxon>Ecdysozoa</taxon>
        <taxon>Arthropoda</taxon>
        <taxon>Chelicerata</taxon>
        <taxon>Arachnida</taxon>
        <taxon>Araneae</taxon>
        <taxon>Araneomorphae</taxon>
        <taxon>Haplogynae</taxon>
        <taxon>Scytodoidea</taxon>
        <taxon>Scytodidae</taxon>
        <taxon>Scytodes</taxon>
    </lineage>
</organism>
<dbReference type="GO" id="GO:0005576">
    <property type="term" value="C:extracellular region"/>
    <property type="evidence" value="ECO:0007669"/>
    <property type="project" value="UniProtKB-SubCell"/>
</dbReference>
<dbReference type="AlphaFoldDB" id="A0A0A0V5D2"/>
<reference evidence="4" key="2">
    <citation type="journal article" date="2014" name="J. Proteome Res.">
        <title>Spit and venom from scytodes spiders: a diverse and distinct cocktail.</title>
        <authorList>
            <person name="Zobel-Thropp P.A."/>
            <person name="Correa S.M."/>
            <person name="Garb J.E."/>
            <person name="Binford G.J."/>
        </authorList>
    </citation>
    <scope>NUCLEOTIDE SEQUENCE</scope>
    <source>
        <tissue evidence="4">Venom gland</tissue>
    </source>
</reference>
<comment type="subcellular location">
    <subcellularLocation>
        <location evidence="1">Secreted</location>
    </subcellularLocation>
</comment>
<feature type="domain" description="Single" evidence="3">
    <location>
        <begin position="13"/>
        <end position="76"/>
    </location>
</feature>
<evidence type="ECO:0000313" key="4">
    <source>
        <dbReference type="EMBL" id="AIW62397.1"/>
    </source>
</evidence>
<accession>A0A0A0V5D2</accession>
<reference evidence="4" key="1">
    <citation type="submission" date="2013-11" db="EMBL/GenBank/DDBJ databases">
        <authorList>
            <person name="Thropp P.A."/>
            <person name="Correa S.M."/>
            <person name="Garb J.E."/>
            <person name="Binford G.J."/>
        </authorList>
    </citation>
    <scope>NUCLEOTIDE SEQUENCE</scope>
    <source>
        <tissue evidence="4">Venom gland</tissue>
    </source>
</reference>
<evidence type="ECO:0000256" key="2">
    <source>
        <dbReference type="ARBA" id="ARBA00022525"/>
    </source>
</evidence>
<name>A0A0A0V5D2_SCYTH</name>
<dbReference type="EMBL" id="KF860383">
    <property type="protein sequence ID" value="AIW62397.1"/>
    <property type="molecule type" value="mRNA"/>
</dbReference>
<dbReference type="Pfam" id="PF15430">
    <property type="entry name" value="SVWC"/>
    <property type="match status" value="1"/>
</dbReference>